<organism evidence="5 6">
    <name type="scientific">Actinocorallia longicatena</name>
    <dbReference type="NCBI Taxonomy" id="111803"/>
    <lineage>
        <taxon>Bacteria</taxon>
        <taxon>Bacillati</taxon>
        <taxon>Actinomycetota</taxon>
        <taxon>Actinomycetes</taxon>
        <taxon>Streptosporangiales</taxon>
        <taxon>Thermomonosporaceae</taxon>
        <taxon>Actinocorallia</taxon>
    </lineage>
</organism>
<proteinExistence type="predicted"/>
<evidence type="ECO:0000256" key="2">
    <source>
        <dbReference type="SAM" id="SignalP"/>
    </source>
</evidence>
<dbReference type="Proteomes" id="UP001501237">
    <property type="component" value="Unassembled WGS sequence"/>
</dbReference>
<reference evidence="6" key="1">
    <citation type="journal article" date="2019" name="Int. J. Syst. Evol. Microbiol.">
        <title>The Global Catalogue of Microorganisms (GCM) 10K type strain sequencing project: providing services to taxonomists for standard genome sequencing and annotation.</title>
        <authorList>
            <consortium name="The Broad Institute Genomics Platform"/>
            <consortium name="The Broad Institute Genome Sequencing Center for Infectious Disease"/>
            <person name="Wu L."/>
            <person name="Ma J."/>
        </authorList>
    </citation>
    <scope>NUCLEOTIDE SEQUENCE [LARGE SCALE GENOMIC DNA]</scope>
    <source>
        <strain evidence="6">JCM 9377</strain>
    </source>
</reference>
<dbReference type="InterPro" id="IPR057687">
    <property type="entry name" value="DUF7927"/>
</dbReference>
<feature type="domain" description="DUF7927" evidence="4">
    <location>
        <begin position="406"/>
        <end position="502"/>
    </location>
</feature>
<keyword evidence="2" id="KW-0732">Signal</keyword>
<keyword evidence="6" id="KW-1185">Reference proteome</keyword>
<evidence type="ECO:0000313" key="6">
    <source>
        <dbReference type="Proteomes" id="UP001501237"/>
    </source>
</evidence>
<dbReference type="Pfam" id="PF25549">
    <property type="entry name" value="DUF7927"/>
    <property type="match status" value="1"/>
</dbReference>
<comment type="caution">
    <text evidence="5">The sequence shown here is derived from an EMBL/GenBank/DDBJ whole genome shotgun (WGS) entry which is preliminary data.</text>
</comment>
<sequence>MVMVKSSKPALAAVSALVAAAGLATALAANAHVRAASNPVAGGNGFTVVVAGDAEVSGNENDGTMAIGGDLTLTGRYRVAGGGAGSFTAPGDTNPTALVIGGRVNWPASASGGSLQVLSQGFVKIGDLAASRVLSVDGNGALVNTQVNGGGAYDSAPRVELTTRQDTSSVGPGLPFDPAALFDAYRERADELTSCVSNVNLRDGDGAALAPTGIPAGTNARITLAAGRTNVLHLRASDLANISILTFGNRPTATAPLLVVVDTSDVGDSFTWAAPNFAGIGGSDASFILFDFPTATQITLPAGQGGTIEGTIFAPRARLTDLNSSNIEGNVIVGGLVHGSDAGDGGEIHSFPFATTLDCVPVIATETPTPTVTITQVTAPPGPTPATGQPSPPAPIPRPAPGRLVVDKRVDRTAVRVGRKVYYALRATNLGPGPLTRTSFVDDLSGVLRHGTVLGGFRSTDGRARFSRGRLTWAGSLAAHRSVVITFTVRTARVGTMDNSVVWSTGRDRTRTFITPRTTK</sequence>
<evidence type="ECO:0000256" key="1">
    <source>
        <dbReference type="SAM" id="MobiDB-lite"/>
    </source>
</evidence>
<feature type="signal peptide" evidence="2">
    <location>
        <begin position="1"/>
        <end position="31"/>
    </location>
</feature>
<evidence type="ECO:0000259" key="3">
    <source>
        <dbReference type="Pfam" id="PF20597"/>
    </source>
</evidence>
<protein>
    <recommendedName>
        <fullName evidence="7">DUF11 domain-containing protein</fullName>
    </recommendedName>
</protein>
<feature type="compositionally biased region" description="Pro residues" evidence="1">
    <location>
        <begin position="380"/>
        <end position="400"/>
    </location>
</feature>
<feature type="chain" id="PRO_5047324351" description="DUF11 domain-containing protein" evidence="2">
    <location>
        <begin position="32"/>
        <end position="520"/>
    </location>
</feature>
<dbReference type="NCBIfam" id="TIGR04215">
    <property type="entry name" value="choice_anch_A"/>
    <property type="match status" value="1"/>
</dbReference>
<gene>
    <name evidence="5" type="ORF">GCM10010468_24320</name>
</gene>
<name>A0ABP6Q7F7_9ACTN</name>
<dbReference type="Pfam" id="PF20597">
    <property type="entry name" value="pAdhesive_15"/>
    <property type="match status" value="1"/>
</dbReference>
<evidence type="ECO:0000259" key="4">
    <source>
        <dbReference type="Pfam" id="PF25549"/>
    </source>
</evidence>
<accession>A0ABP6Q7F7</accession>
<dbReference type="EMBL" id="BAAAUV010000005">
    <property type="protein sequence ID" value="GAA3207791.1"/>
    <property type="molecule type" value="Genomic_DNA"/>
</dbReference>
<feature type="region of interest" description="Disordered" evidence="1">
    <location>
        <begin position="373"/>
        <end position="402"/>
    </location>
</feature>
<feature type="domain" description="Choice-of-anchor A" evidence="3">
    <location>
        <begin position="42"/>
        <end position="349"/>
    </location>
</feature>
<evidence type="ECO:0000313" key="5">
    <source>
        <dbReference type="EMBL" id="GAA3207791.1"/>
    </source>
</evidence>
<dbReference type="InterPro" id="IPR026588">
    <property type="entry name" value="Choice_anch_A"/>
</dbReference>
<evidence type="ECO:0008006" key="7">
    <source>
        <dbReference type="Google" id="ProtNLM"/>
    </source>
</evidence>